<dbReference type="InterPro" id="IPR025660">
    <property type="entry name" value="Pept_his_AS"/>
</dbReference>
<dbReference type="GO" id="GO:0008234">
    <property type="term" value="F:cysteine-type peptidase activity"/>
    <property type="evidence" value="ECO:0007669"/>
    <property type="project" value="InterPro"/>
</dbReference>
<dbReference type="CDD" id="cd02248">
    <property type="entry name" value="Peptidase_C1A"/>
    <property type="match status" value="1"/>
</dbReference>
<dbReference type="PANTHER" id="PTHR12411">
    <property type="entry name" value="CYSTEINE PROTEASE FAMILY C1-RELATED"/>
    <property type="match status" value="1"/>
</dbReference>
<feature type="domain" description="Cathepsin propeptide inhibitor" evidence="6">
    <location>
        <begin position="32"/>
        <end position="88"/>
    </location>
</feature>
<dbReference type="SMART" id="SM00645">
    <property type="entry name" value="Pept_C1"/>
    <property type="match status" value="1"/>
</dbReference>
<dbReference type="GO" id="GO:0006508">
    <property type="term" value="P:proteolysis"/>
    <property type="evidence" value="ECO:0007669"/>
    <property type="project" value="InterPro"/>
</dbReference>
<evidence type="ECO:0000256" key="3">
    <source>
        <dbReference type="ARBA" id="ARBA00023157"/>
    </source>
</evidence>
<name>A0A0V0R3W3_PSEPJ</name>
<dbReference type="InterPro" id="IPR000169">
    <property type="entry name" value="Pept_cys_AS"/>
</dbReference>
<evidence type="ECO:0000256" key="1">
    <source>
        <dbReference type="ARBA" id="ARBA00008455"/>
    </source>
</evidence>
<feature type="domain" description="Peptidase C1A papain C-terminal" evidence="5">
    <location>
        <begin position="132"/>
        <end position="344"/>
    </location>
</feature>
<dbReference type="Pfam" id="PF00112">
    <property type="entry name" value="Peptidase_C1"/>
    <property type="match status" value="1"/>
</dbReference>
<protein>
    <recommendedName>
        <fullName evidence="9">Peptidase C1A papain C-terminal domain-containing protein</fullName>
    </recommendedName>
</protein>
<dbReference type="PRINTS" id="PR00705">
    <property type="entry name" value="PAPAIN"/>
</dbReference>
<dbReference type="InterPro" id="IPR013128">
    <property type="entry name" value="Peptidase_C1A"/>
</dbReference>
<keyword evidence="4" id="KW-0732">Signal</keyword>
<keyword evidence="8" id="KW-1185">Reference proteome</keyword>
<comment type="similarity">
    <text evidence="1">Belongs to the peptidase C1 family.</text>
</comment>
<evidence type="ECO:0008006" key="9">
    <source>
        <dbReference type="Google" id="ProtNLM"/>
    </source>
</evidence>
<dbReference type="OMA" id="ALKHDQC"/>
<comment type="caution">
    <text evidence="7">The sequence shown here is derived from an EMBL/GenBank/DDBJ whole genome shotgun (WGS) entry which is preliminary data.</text>
</comment>
<sequence>MMKKIVIITLILSLSLALPNLGNIKQTQENLFGIFKRQFDRIYQNENEILNRFSIFQRNLELIYQNEEKDTSANYGPTIFSDLSPEEFEEQFLTLKIEEIDENEIPQQEEEETAFGLFDWFFQQEQEDEIELPENFDWREKGVITDVKHQSSCGSCWAFTTAAILESQYAIKYGKLIDFSEQQLLDCDTINSGCGGGLMTDAYKYLAKNDMGLQSREDYGEYLNAVGECHYDAQKAKAKVINYYQIKKDEQIIQKELFKNGPIAVGINGRFLQFYDGGVLNHPDCNSKINHAVLLVGWGVDQTTGHKYWLIKNQWGERWGDDGYFKLIRGENKCGIHTYASVAFIE</sequence>
<dbReference type="PROSITE" id="PS00639">
    <property type="entry name" value="THIOL_PROTEASE_HIS"/>
    <property type="match status" value="1"/>
</dbReference>
<evidence type="ECO:0000313" key="8">
    <source>
        <dbReference type="Proteomes" id="UP000054937"/>
    </source>
</evidence>
<accession>A0A0V0R3W3</accession>
<dbReference type="OrthoDB" id="190265at2759"/>
<dbReference type="InterPro" id="IPR039417">
    <property type="entry name" value="Peptidase_C1A_papain-like"/>
</dbReference>
<keyword evidence="3" id="KW-1015">Disulfide bond</keyword>
<proteinExistence type="inferred from homology"/>
<organism evidence="7 8">
    <name type="scientific">Pseudocohnilembus persalinus</name>
    <name type="common">Ciliate</name>
    <dbReference type="NCBI Taxonomy" id="266149"/>
    <lineage>
        <taxon>Eukaryota</taxon>
        <taxon>Sar</taxon>
        <taxon>Alveolata</taxon>
        <taxon>Ciliophora</taxon>
        <taxon>Intramacronucleata</taxon>
        <taxon>Oligohymenophorea</taxon>
        <taxon>Scuticociliatia</taxon>
        <taxon>Philasterida</taxon>
        <taxon>Pseudocohnilembidae</taxon>
        <taxon>Pseudocohnilembus</taxon>
    </lineage>
</organism>
<dbReference type="SUPFAM" id="SSF54001">
    <property type="entry name" value="Cysteine proteinases"/>
    <property type="match status" value="1"/>
</dbReference>
<dbReference type="SMART" id="SM00848">
    <property type="entry name" value="Inhibitor_I29"/>
    <property type="match status" value="1"/>
</dbReference>
<dbReference type="EMBL" id="LDAU01000057">
    <property type="protein sequence ID" value="KRX08917.1"/>
    <property type="molecule type" value="Genomic_DNA"/>
</dbReference>
<evidence type="ECO:0000256" key="4">
    <source>
        <dbReference type="SAM" id="SignalP"/>
    </source>
</evidence>
<feature type="chain" id="PRO_5018596809" description="Peptidase C1A papain C-terminal domain-containing protein" evidence="4">
    <location>
        <begin position="18"/>
        <end position="346"/>
    </location>
</feature>
<keyword evidence="2" id="KW-0865">Zymogen</keyword>
<dbReference type="FunFam" id="3.90.70.10:FF:000103">
    <property type="entry name" value="Hypothetical LOC496748"/>
    <property type="match status" value="1"/>
</dbReference>
<dbReference type="Proteomes" id="UP000054937">
    <property type="component" value="Unassembled WGS sequence"/>
</dbReference>
<dbReference type="InParanoid" id="A0A0V0R3W3"/>
<reference evidence="7 8" key="1">
    <citation type="journal article" date="2015" name="Sci. Rep.">
        <title>Genome of the facultative scuticociliatosis pathogen Pseudocohnilembus persalinus provides insight into its virulence through horizontal gene transfer.</title>
        <authorList>
            <person name="Xiong J."/>
            <person name="Wang G."/>
            <person name="Cheng J."/>
            <person name="Tian M."/>
            <person name="Pan X."/>
            <person name="Warren A."/>
            <person name="Jiang C."/>
            <person name="Yuan D."/>
            <person name="Miao W."/>
        </authorList>
    </citation>
    <scope>NUCLEOTIDE SEQUENCE [LARGE SCALE GENOMIC DNA]</scope>
    <source>
        <strain evidence="7">36N120E</strain>
    </source>
</reference>
<dbReference type="Gene3D" id="3.90.70.10">
    <property type="entry name" value="Cysteine proteinases"/>
    <property type="match status" value="1"/>
</dbReference>
<evidence type="ECO:0000259" key="5">
    <source>
        <dbReference type="SMART" id="SM00645"/>
    </source>
</evidence>
<dbReference type="Pfam" id="PF08246">
    <property type="entry name" value="Inhibitor_I29"/>
    <property type="match status" value="1"/>
</dbReference>
<dbReference type="AlphaFoldDB" id="A0A0V0R3W3"/>
<gene>
    <name evidence="7" type="ORF">PPERSA_09021</name>
</gene>
<dbReference type="InterPro" id="IPR000668">
    <property type="entry name" value="Peptidase_C1A_C"/>
</dbReference>
<dbReference type="InterPro" id="IPR013201">
    <property type="entry name" value="Prot_inhib_I29"/>
</dbReference>
<evidence type="ECO:0000256" key="2">
    <source>
        <dbReference type="ARBA" id="ARBA00023145"/>
    </source>
</evidence>
<dbReference type="InterPro" id="IPR038765">
    <property type="entry name" value="Papain-like_cys_pep_sf"/>
</dbReference>
<feature type="signal peptide" evidence="4">
    <location>
        <begin position="1"/>
        <end position="17"/>
    </location>
</feature>
<dbReference type="PROSITE" id="PS00139">
    <property type="entry name" value="THIOL_PROTEASE_CYS"/>
    <property type="match status" value="1"/>
</dbReference>
<evidence type="ECO:0000313" key="7">
    <source>
        <dbReference type="EMBL" id="KRX08917.1"/>
    </source>
</evidence>
<evidence type="ECO:0000259" key="6">
    <source>
        <dbReference type="SMART" id="SM00848"/>
    </source>
</evidence>